<dbReference type="Pfam" id="PF01359">
    <property type="entry name" value="Transposase_1"/>
    <property type="match status" value="1"/>
</dbReference>
<dbReference type="OMA" id="TEPESHK"/>
<dbReference type="InterPro" id="IPR001888">
    <property type="entry name" value="Transposase_1"/>
</dbReference>
<dbReference type="Gene3D" id="3.30.420.10">
    <property type="entry name" value="Ribonuclease H-like superfamily/Ribonuclease H"/>
    <property type="match status" value="1"/>
</dbReference>
<dbReference type="InterPro" id="IPR052709">
    <property type="entry name" value="Transposase-MT_Hybrid"/>
</dbReference>
<dbReference type="PANTHER" id="PTHR46060:SF1">
    <property type="entry name" value="MARINER MOS1 TRANSPOSASE-LIKE PROTEIN"/>
    <property type="match status" value="1"/>
</dbReference>
<dbReference type="GO" id="GO:0003676">
    <property type="term" value="F:nucleic acid binding"/>
    <property type="evidence" value="ECO:0007669"/>
    <property type="project" value="InterPro"/>
</dbReference>
<proteinExistence type="predicted"/>
<sequence length="215" mass="25329">MVKKMCVWVPHLLLTEAQVQNRIDACRNNLLRHRRHPQLLKRTLAIDETWVDLYTEPESHKRRVWMGADVEPPELVHEELRGSKRMLIMAVDFWGMAFWRLCPEKMTITAEVYCQFLDDNIDTWMAAHNFKKAIIAHANAMPHASRIMQQFFEEKSIETWIQTPYSPDLQPCDFNCFGQMKIRRSGKRCDNWSMAELTPLQVFLMVCRSTSCPSK</sequence>
<dbReference type="Proteomes" id="UP000025227">
    <property type="component" value="Unplaced"/>
</dbReference>
<dbReference type="PANTHER" id="PTHR46060">
    <property type="entry name" value="MARINER MOS1 TRANSPOSASE-LIKE PROTEIN"/>
    <property type="match status" value="1"/>
</dbReference>
<keyword evidence="1" id="KW-1185">Reference proteome</keyword>
<organism evidence="1 2">
    <name type="scientific">Haemonchus contortus</name>
    <name type="common">Barber pole worm</name>
    <dbReference type="NCBI Taxonomy" id="6289"/>
    <lineage>
        <taxon>Eukaryota</taxon>
        <taxon>Metazoa</taxon>
        <taxon>Ecdysozoa</taxon>
        <taxon>Nematoda</taxon>
        <taxon>Chromadorea</taxon>
        <taxon>Rhabditida</taxon>
        <taxon>Rhabditina</taxon>
        <taxon>Rhabditomorpha</taxon>
        <taxon>Strongyloidea</taxon>
        <taxon>Trichostrongylidae</taxon>
        <taxon>Haemonchus</taxon>
    </lineage>
</organism>
<dbReference type="OrthoDB" id="9970333at2759"/>
<dbReference type="WBParaSite" id="HCON_00172050-00001">
    <property type="protein sequence ID" value="HCON_00172050-00001"/>
    <property type="gene ID" value="HCON_00172050"/>
</dbReference>
<reference evidence="2" key="1">
    <citation type="submission" date="2020-12" db="UniProtKB">
        <authorList>
            <consortium name="WormBaseParasite"/>
        </authorList>
    </citation>
    <scope>IDENTIFICATION</scope>
    <source>
        <strain evidence="2">MHco3</strain>
    </source>
</reference>
<evidence type="ECO:0000313" key="2">
    <source>
        <dbReference type="WBParaSite" id="HCON_00172050-00001"/>
    </source>
</evidence>
<evidence type="ECO:0000313" key="1">
    <source>
        <dbReference type="Proteomes" id="UP000025227"/>
    </source>
</evidence>
<accession>A0A7I4Z3X5</accession>
<name>A0A7I4Z3X5_HAECO</name>
<dbReference type="AlphaFoldDB" id="A0A7I4Z3X5"/>
<dbReference type="InterPro" id="IPR036397">
    <property type="entry name" value="RNaseH_sf"/>
</dbReference>
<protein>
    <submittedName>
        <fullName evidence="2">DDE_3 domain-containing protein</fullName>
    </submittedName>
</protein>